<organism evidence="3 4">
    <name type="scientific">Streptomyces hyaluromycini</name>
    <dbReference type="NCBI Taxonomy" id="1377993"/>
    <lineage>
        <taxon>Bacteria</taxon>
        <taxon>Bacillati</taxon>
        <taxon>Actinomycetota</taxon>
        <taxon>Actinomycetes</taxon>
        <taxon>Kitasatosporales</taxon>
        <taxon>Streptomycetaceae</taxon>
        <taxon>Streptomyces</taxon>
    </lineage>
</organism>
<evidence type="ECO:0008006" key="5">
    <source>
        <dbReference type="Google" id="ProtNLM"/>
    </source>
</evidence>
<name>A0ABV1X464_9ACTN</name>
<evidence type="ECO:0000256" key="1">
    <source>
        <dbReference type="SAM" id="MobiDB-lite"/>
    </source>
</evidence>
<comment type="caution">
    <text evidence="3">The sequence shown here is derived from an EMBL/GenBank/DDBJ whole genome shotgun (WGS) entry which is preliminary data.</text>
</comment>
<sequence length="270" mass="27535">MNRPSRPARVLATALTAGTLFATATACSGGSGTPEAAAASPAAERPASPSATPALTGTGAQAALITPADIEDDWQLANDAATWRNQMLVGKVDVAGFLRAKADAADCQRLLDSLYSDTLLGRATGASGLRGFTSQDSRMLYQVGDYGQAQVDATVNWLKGLPEKCNQFTATGSDGSQRTVQVVEYKEPPKVADALAALTVTVQGTSNGQPATTTLDVAAMRVGASGAAVTNGGLSGVDHDSTALALQNGAQRLKDVLSGKTPAPLPSQFD</sequence>
<evidence type="ECO:0000313" key="4">
    <source>
        <dbReference type="Proteomes" id="UP001474181"/>
    </source>
</evidence>
<keyword evidence="4" id="KW-1185">Reference proteome</keyword>
<proteinExistence type="predicted"/>
<evidence type="ECO:0000256" key="2">
    <source>
        <dbReference type="SAM" id="SignalP"/>
    </source>
</evidence>
<accession>A0ABV1X464</accession>
<feature type="chain" id="PRO_5045138935" description="Lipoprotein" evidence="2">
    <location>
        <begin position="27"/>
        <end position="270"/>
    </location>
</feature>
<feature type="signal peptide" evidence="2">
    <location>
        <begin position="1"/>
        <end position="26"/>
    </location>
</feature>
<reference evidence="3 4" key="1">
    <citation type="submission" date="2024-06" db="EMBL/GenBank/DDBJ databases">
        <title>The Natural Products Discovery Center: Release of the First 8490 Sequenced Strains for Exploring Actinobacteria Biosynthetic Diversity.</title>
        <authorList>
            <person name="Kalkreuter E."/>
            <person name="Kautsar S.A."/>
            <person name="Yang D."/>
            <person name="Bader C.D."/>
            <person name="Teijaro C.N."/>
            <person name="Fluegel L."/>
            <person name="Davis C.M."/>
            <person name="Simpson J.R."/>
            <person name="Lauterbach L."/>
            <person name="Steele A.D."/>
            <person name="Gui C."/>
            <person name="Meng S."/>
            <person name="Li G."/>
            <person name="Viehrig K."/>
            <person name="Ye F."/>
            <person name="Su P."/>
            <person name="Kiefer A.F."/>
            <person name="Nichols A."/>
            <person name="Cepeda A.J."/>
            <person name="Yan W."/>
            <person name="Fan B."/>
            <person name="Jiang Y."/>
            <person name="Adhikari A."/>
            <person name="Zheng C.-J."/>
            <person name="Schuster L."/>
            <person name="Cowan T.M."/>
            <person name="Smanski M.J."/>
            <person name="Chevrette M.G."/>
            <person name="De Carvalho L.P.S."/>
            <person name="Shen B."/>
        </authorList>
    </citation>
    <scope>NUCLEOTIDE SEQUENCE [LARGE SCALE GENOMIC DNA]</scope>
    <source>
        <strain evidence="3 4">NPDC000234</strain>
    </source>
</reference>
<dbReference type="Proteomes" id="UP001474181">
    <property type="component" value="Unassembled WGS sequence"/>
</dbReference>
<evidence type="ECO:0000313" key="3">
    <source>
        <dbReference type="EMBL" id="MER7183797.1"/>
    </source>
</evidence>
<feature type="compositionally biased region" description="Low complexity" evidence="1">
    <location>
        <begin position="28"/>
        <end position="54"/>
    </location>
</feature>
<keyword evidence="2" id="KW-0732">Signal</keyword>
<protein>
    <recommendedName>
        <fullName evidence="5">Lipoprotein</fullName>
    </recommendedName>
</protein>
<gene>
    <name evidence="3" type="ORF">ABT404_30715</name>
</gene>
<dbReference type="EMBL" id="JBEPEK010000275">
    <property type="protein sequence ID" value="MER7183797.1"/>
    <property type="molecule type" value="Genomic_DNA"/>
</dbReference>
<dbReference type="RefSeq" id="WP_350785404.1">
    <property type="nucleotide sequence ID" value="NZ_JBEPEK010000275.1"/>
</dbReference>
<feature type="region of interest" description="Disordered" evidence="1">
    <location>
        <begin position="28"/>
        <end position="55"/>
    </location>
</feature>
<dbReference type="PROSITE" id="PS51257">
    <property type="entry name" value="PROKAR_LIPOPROTEIN"/>
    <property type="match status" value="1"/>
</dbReference>